<proteinExistence type="predicted"/>
<keyword evidence="3" id="KW-1185">Reference proteome</keyword>
<name>A0A6H0SN49_9MICC</name>
<dbReference type="InterPro" id="IPR050270">
    <property type="entry name" value="DegV_domain_contain"/>
</dbReference>
<dbReference type="InterPro" id="IPR003797">
    <property type="entry name" value="DegV"/>
</dbReference>
<dbReference type="Pfam" id="PF02645">
    <property type="entry name" value="DegV"/>
    <property type="match status" value="1"/>
</dbReference>
<dbReference type="PANTHER" id="PTHR33434:SF2">
    <property type="entry name" value="FATTY ACID-BINDING PROTEIN TM_1468"/>
    <property type="match status" value="1"/>
</dbReference>
<dbReference type="SUPFAM" id="SSF82549">
    <property type="entry name" value="DAK1/DegV-like"/>
    <property type="match status" value="1"/>
</dbReference>
<dbReference type="EMBL" id="CP032549">
    <property type="protein sequence ID" value="QIV88556.1"/>
    <property type="molecule type" value="Genomic_DNA"/>
</dbReference>
<dbReference type="InterPro" id="IPR043168">
    <property type="entry name" value="DegV_C"/>
</dbReference>
<dbReference type="Gene3D" id="3.40.50.10170">
    <property type="match status" value="1"/>
</dbReference>
<dbReference type="Gene3D" id="3.30.1180.10">
    <property type="match status" value="1"/>
</dbReference>
<accession>A0A6H0SN49</accession>
<dbReference type="PANTHER" id="PTHR33434">
    <property type="entry name" value="DEGV DOMAIN-CONTAINING PROTEIN DR_1986-RELATED"/>
    <property type="match status" value="1"/>
</dbReference>
<dbReference type="NCBIfam" id="TIGR00762">
    <property type="entry name" value="DegV"/>
    <property type="match status" value="1"/>
</dbReference>
<protein>
    <submittedName>
        <fullName evidence="2">DegV family protein</fullName>
    </submittedName>
</protein>
<dbReference type="RefSeq" id="WP_172512846.1">
    <property type="nucleotide sequence ID" value="NZ_CP032549.1"/>
</dbReference>
<dbReference type="GO" id="GO:0008289">
    <property type="term" value="F:lipid binding"/>
    <property type="evidence" value="ECO:0007669"/>
    <property type="project" value="UniProtKB-KW"/>
</dbReference>
<evidence type="ECO:0000256" key="1">
    <source>
        <dbReference type="ARBA" id="ARBA00023121"/>
    </source>
</evidence>
<reference evidence="2 3" key="1">
    <citation type="submission" date="2018-09" db="EMBL/GenBank/DDBJ databases">
        <title>Glutamicibacter mishrai S5-52T (LMG 29155T = KCTC 39846T).</title>
        <authorList>
            <person name="Das S.K."/>
        </authorList>
    </citation>
    <scope>NUCLEOTIDE SEQUENCE [LARGE SCALE GENOMIC DNA]</scope>
    <source>
        <strain evidence="2 3">S5-52</strain>
    </source>
</reference>
<dbReference type="Proteomes" id="UP000502331">
    <property type="component" value="Chromosome"/>
</dbReference>
<organism evidence="2 3">
    <name type="scientific">Glutamicibacter mishrai</name>
    <dbReference type="NCBI Taxonomy" id="1775880"/>
    <lineage>
        <taxon>Bacteria</taxon>
        <taxon>Bacillati</taxon>
        <taxon>Actinomycetota</taxon>
        <taxon>Actinomycetes</taxon>
        <taxon>Micrococcales</taxon>
        <taxon>Micrococcaceae</taxon>
        <taxon>Glutamicibacter</taxon>
    </lineage>
</organism>
<sequence>MNERQKSSRAGWLPKWLAPRGLSRPRIGVVTDSASCLPQAFRDRAGLIEVDIPIIVDNHVQGADTQALMMGLAMGKPVKTSRPAPGEFARAYRQLFDAGCEQVISIHMSGALSGTAESARLAAADFQRKVTVLDSNTVSLPLGFTVADVLDARDAGAPMQMLEQIVGMATANSVYFAVPSLEQLRRGGRISALSSVLGSLLNVKPILTIDQGAITALEKPRSFARAQARLVALALRDARSAQGPVRLGVMHFGAAELATEIATELAPFSSQPVVIESLPAVLAAHTGMGVLAVAVAPLDPQPENGSPNPSGS</sequence>
<evidence type="ECO:0000313" key="3">
    <source>
        <dbReference type="Proteomes" id="UP000502331"/>
    </source>
</evidence>
<keyword evidence="1" id="KW-0446">Lipid-binding</keyword>
<dbReference type="PROSITE" id="PS51482">
    <property type="entry name" value="DEGV"/>
    <property type="match status" value="1"/>
</dbReference>
<evidence type="ECO:0000313" key="2">
    <source>
        <dbReference type="EMBL" id="QIV88556.1"/>
    </source>
</evidence>
<dbReference type="AlphaFoldDB" id="A0A6H0SN49"/>
<gene>
    <name evidence="2" type="ORF">D3791_16445</name>
</gene>